<evidence type="ECO:0000259" key="1">
    <source>
        <dbReference type="PROSITE" id="PS50943"/>
    </source>
</evidence>
<dbReference type="RefSeq" id="WP_305930470.1">
    <property type="nucleotide sequence ID" value="NZ_JAVAIL010000003.1"/>
</dbReference>
<dbReference type="PROSITE" id="PS50943">
    <property type="entry name" value="HTH_CROC1"/>
    <property type="match status" value="1"/>
</dbReference>
<name>A0ABT9HAK0_9SPHN</name>
<proteinExistence type="predicted"/>
<dbReference type="InterPro" id="IPR001387">
    <property type="entry name" value="Cro/C1-type_HTH"/>
</dbReference>
<reference evidence="2 3" key="1">
    <citation type="submission" date="2023-08" db="EMBL/GenBank/DDBJ databases">
        <title>genomic of DY56.</title>
        <authorList>
            <person name="Wang Y."/>
        </authorList>
    </citation>
    <scope>NUCLEOTIDE SEQUENCE [LARGE SCALE GENOMIC DNA]</scope>
    <source>
        <strain evidence="2 3">DY56-A-20</strain>
    </source>
</reference>
<sequence>MDDSAFLLELAIKLKAVRSRGLATQTAIEARTGIDQGTISKVLNGKRKRVNDRLRALDKYANILLEDVTLSPQVTEAAREFLTFGSEAELVDSIRHCTRLVAHRIN</sequence>
<organism evidence="2 3">
    <name type="scientific">Qipengyuania benthica</name>
    <dbReference type="NCBI Taxonomy" id="3067651"/>
    <lineage>
        <taxon>Bacteria</taxon>
        <taxon>Pseudomonadati</taxon>
        <taxon>Pseudomonadota</taxon>
        <taxon>Alphaproteobacteria</taxon>
        <taxon>Sphingomonadales</taxon>
        <taxon>Erythrobacteraceae</taxon>
        <taxon>Qipengyuania</taxon>
    </lineage>
</organism>
<evidence type="ECO:0000313" key="3">
    <source>
        <dbReference type="Proteomes" id="UP001235664"/>
    </source>
</evidence>
<dbReference type="Proteomes" id="UP001235664">
    <property type="component" value="Unassembled WGS sequence"/>
</dbReference>
<gene>
    <name evidence="2" type="ORF">Q9K01_11965</name>
</gene>
<dbReference type="SUPFAM" id="SSF47413">
    <property type="entry name" value="lambda repressor-like DNA-binding domains"/>
    <property type="match status" value="1"/>
</dbReference>
<accession>A0ABT9HAK0</accession>
<evidence type="ECO:0000313" key="2">
    <source>
        <dbReference type="EMBL" id="MDP4540344.1"/>
    </source>
</evidence>
<feature type="domain" description="HTH cro/C1-type" evidence="1">
    <location>
        <begin position="24"/>
        <end position="68"/>
    </location>
</feature>
<comment type="caution">
    <text evidence="2">The sequence shown here is derived from an EMBL/GenBank/DDBJ whole genome shotgun (WGS) entry which is preliminary data.</text>
</comment>
<dbReference type="CDD" id="cd00093">
    <property type="entry name" value="HTH_XRE"/>
    <property type="match status" value="1"/>
</dbReference>
<protein>
    <submittedName>
        <fullName evidence="2">Helix-turn-helix transcriptional regulator</fullName>
    </submittedName>
</protein>
<keyword evidence="3" id="KW-1185">Reference proteome</keyword>
<dbReference type="EMBL" id="JAVAIL010000003">
    <property type="protein sequence ID" value="MDP4540344.1"/>
    <property type="molecule type" value="Genomic_DNA"/>
</dbReference>
<dbReference type="Gene3D" id="1.10.260.40">
    <property type="entry name" value="lambda repressor-like DNA-binding domains"/>
    <property type="match status" value="1"/>
</dbReference>
<dbReference type="InterPro" id="IPR010982">
    <property type="entry name" value="Lambda_DNA-bd_dom_sf"/>
</dbReference>